<organism evidence="1 2">
    <name type="scientific">Edhazardia aedis (strain USNM 41457)</name>
    <name type="common">Microsporidian parasite</name>
    <dbReference type="NCBI Taxonomy" id="1003232"/>
    <lineage>
        <taxon>Eukaryota</taxon>
        <taxon>Fungi</taxon>
        <taxon>Fungi incertae sedis</taxon>
        <taxon>Microsporidia</taxon>
        <taxon>Edhazardia</taxon>
    </lineage>
</organism>
<dbReference type="Proteomes" id="UP000003163">
    <property type="component" value="Unassembled WGS sequence"/>
</dbReference>
<gene>
    <name evidence="1" type="ORF">EDEG_00630</name>
</gene>
<dbReference type="HOGENOM" id="CLU_1170625_0_0_1"/>
<sequence>MKIVFFIPLIQIIIKIKCSLEASENDESRLLRNFGDLLDDDFKKHFNKAYVEFVEDAGQFKNLRDKLLLMDDRSFEEFTTCIDTEKNKVYQVLCCLEKLKVTDLNSYVKFWDGFSSSRGYFRGFKDFIGEARIHYSYLADEFKKILNKNVDEYYKSKILAEDRKKFEGLKVCMEANNYFVYLNKGDPILNIHFEKYMNEVFINYSEIFGDSLSKVVGKQLVDEIIEVKKLFLDLLYEFRPRTDLIDQ</sequence>
<comment type="caution">
    <text evidence="1">The sequence shown here is derived from an EMBL/GenBank/DDBJ whole genome shotgun (WGS) entry which is preliminary data.</text>
</comment>
<protein>
    <submittedName>
        <fullName evidence="1">Uncharacterized protein</fullName>
    </submittedName>
</protein>
<dbReference type="InParanoid" id="J9DVL0"/>
<dbReference type="EMBL" id="AFBI03000007">
    <property type="protein sequence ID" value="EJW05327.1"/>
    <property type="molecule type" value="Genomic_DNA"/>
</dbReference>
<evidence type="ECO:0000313" key="1">
    <source>
        <dbReference type="EMBL" id="EJW05327.1"/>
    </source>
</evidence>
<keyword evidence="2" id="KW-1185">Reference proteome</keyword>
<dbReference type="VEuPathDB" id="MicrosporidiaDB:EDEG_00630"/>
<accession>J9DVL0</accession>
<reference evidence="1 2" key="1">
    <citation type="submission" date="2011-08" db="EMBL/GenBank/DDBJ databases">
        <authorList>
            <person name="Liu Z.J."/>
            <person name="Shi F.L."/>
            <person name="Lu J.Q."/>
            <person name="Li M."/>
            <person name="Wang Z.L."/>
        </authorList>
    </citation>
    <scope>NUCLEOTIDE SEQUENCE [LARGE SCALE GENOMIC DNA]</scope>
    <source>
        <strain evidence="1 2">USNM 41457</strain>
    </source>
</reference>
<name>J9DVL0_EDHAE</name>
<evidence type="ECO:0000313" key="2">
    <source>
        <dbReference type="Proteomes" id="UP000003163"/>
    </source>
</evidence>
<proteinExistence type="predicted"/>
<dbReference type="AlphaFoldDB" id="J9DVL0"/>
<reference evidence="2" key="2">
    <citation type="submission" date="2015-07" db="EMBL/GenBank/DDBJ databases">
        <title>Contrasting host-pathogen interactions and genome evolution in two generalist and specialist microsporidian pathogens of mosquitoes.</title>
        <authorList>
            <consortium name="The Broad Institute Genomics Platform"/>
            <consortium name="The Broad Institute Genome Sequencing Center for Infectious Disease"/>
            <person name="Cuomo C.A."/>
            <person name="Sanscrainte N.D."/>
            <person name="Goldberg J.M."/>
            <person name="Heiman D."/>
            <person name="Young S."/>
            <person name="Zeng Q."/>
            <person name="Becnel J.J."/>
            <person name="Birren B.W."/>
        </authorList>
    </citation>
    <scope>NUCLEOTIDE SEQUENCE [LARGE SCALE GENOMIC DNA]</scope>
    <source>
        <strain evidence="2">USNM 41457</strain>
    </source>
</reference>